<dbReference type="InterPro" id="IPR036680">
    <property type="entry name" value="SPOR-like_sf"/>
</dbReference>
<evidence type="ECO:0000313" key="3">
    <source>
        <dbReference type="EMBL" id="GKY88174.1"/>
    </source>
</evidence>
<dbReference type="PROSITE" id="PS51724">
    <property type="entry name" value="SPOR"/>
    <property type="match status" value="1"/>
</dbReference>
<feature type="signal peptide" evidence="1">
    <location>
        <begin position="1"/>
        <end position="20"/>
    </location>
</feature>
<evidence type="ECO:0000256" key="1">
    <source>
        <dbReference type="SAM" id="SignalP"/>
    </source>
</evidence>
<evidence type="ECO:0000259" key="2">
    <source>
        <dbReference type="PROSITE" id="PS51724"/>
    </source>
</evidence>
<sequence length="444" mass="44579">MRFASGLTLAALVTGTAAEAYTLQQAARPAEYPPASYRGDVYVDSRGCAYVRANIGTAVNWVPRLSSDRKTVICGLTPTANVAAVTGRPPAPPAPPPPSEVAAAATAAAAPDEAPARAPLAAAPAAAIAAAPEPAAEIRTMTVTCPADGSTARVRIGGGTVGLRCEPGVTAAKSYIIRTANGERTRLIAQPAAPVVAEAARAPMPAATGTGARRVGVGDVLADGRVIIGRAPARATGAAPSSGYAFGNGFGLTSYPGAADPVPVPGSRTTLPVGAAPTAITVTAPVVAPPPAPAIPEGYRAAWDDGRLNPNRGPRSAYGDAQMATVLNTDEVPMRAANPATPRGLIASQGGNVVVSSKATANVAAAPAPAASNGYRYVQVGMFNEPGNATRAVERLQSLGLPGRVARTASGKRVVIAGPYDQTAALNDALATARRAFPDAFLRN</sequence>
<dbReference type="Proteomes" id="UP001144205">
    <property type="component" value="Unassembled WGS sequence"/>
</dbReference>
<keyword evidence="4" id="KW-1185">Reference proteome</keyword>
<reference evidence="3" key="1">
    <citation type="journal article" date="2023" name="Int. J. Syst. Evol. Microbiol.">
        <title>Sinisalibacter aestuarii sp. nov., isolated from estuarine sediment of the Arakawa River.</title>
        <authorList>
            <person name="Arafat S.T."/>
            <person name="Hirano S."/>
            <person name="Sato A."/>
            <person name="Takeuchi K."/>
            <person name="Yasuda T."/>
            <person name="Terahara T."/>
            <person name="Hamada M."/>
            <person name="Kobayashi T."/>
        </authorList>
    </citation>
    <scope>NUCLEOTIDE SEQUENCE</scope>
    <source>
        <strain evidence="3">B-399</strain>
    </source>
</reference>
<dbReference type="Gene3D" id="3.30.70.1070">
    <property type="entry name" value="Sporulation related repeat"/>
    <property type="match status" value="1"/>
</dbReference>
<proteinExistence type="predicted"/>
<evidence type="ECO:0000313" key="4">
    <source>
        <dbReference type="Proteomes" id="UP001144205"/>
    </source>
</evidence>
<dbReference type="SUPFAM" id="SSF110997">
    <property type="entry name" value="Sporulation related repeat"/>
    <property type="match status" value="1"/>
</dbReference>
<comment type="caution">
    <text evidence="3">The sequence shown here is derived from an EMBL/GenBank/DDBJ whole genome shotgun (WGS) entry which is preliminary data.</text>
</comment>
<name>A0ABQ5LT56_9RHOB</name>
<accession>A0ABQ5LT56</accession>
<keyword evidence="1" id="KW-0732">Signal</keyword>
<dbReference type="Pfam" id="PF05036">
    <property type="entry name" value="SPOR"/>
    <property type="match status" value="1"/>
</dbReference>
<protein>
    <recommendedName>
        <fullName evidence="2">SPOR domain-containing protein</fullName>
    </recommendedName>
</protein>
<gene>
    <name evidence="3" type="ORF">STA1M1_20430</name>
</gene>
<dbReference type="InterPro" id="IPR007730">
    <property type="entry name" value="SPOR-like_dom"/>
</dbReference>
<feature type="domain" description="SPOR" evidence="2">
    <location>
        <begin position="370"/>
        <end position="444"/>
    </location>
</feature>
<organism evidence="3 4">
    <name type="scientific">Sinisalibacter aestuarii</name>
    <dbReference type="NCBI Taxonomy" id="2949426"/>
    <lineage>
        <taxon>Bacteria</taxon>
        <taxon>Pseudomonadati</taxon>
        <taxon>Pseudomonadota</taxon>
        <taxon>Alphaproteobacteria</taxon>
        <taxon>Rhodobacterales</taxon>
        <taxon>Roseobacteraceae</taxon>
        <taxon>Sinisalibacter</taxon>
    </lineage>
</organism>
<dbReference type="EMBL" id="BROH01000005">
    <property type="protein sequence ID" value="GKY88174.1"/>
    <property type="molecule type" value="Genomic_DNA"/>
</dbReference>
<feature type="chain" id="PRO_5045473945" description="SPOR domain-containing protein" evidence="1">
    <location>
        <begin position="21"/>
        <end position="444"/>
    </location>
</feature>